<dbReference type="GO" id="GO:0005634">
    <property type="term" value="C:nucleus"/>
    <property type="evidence" value="ECO:0007669"/>
    <property type="project" value="UniProtKB-SubCell"/>
</dbReference>
<evidence type="ECO:0000313" key="9">
    <source>
        <dbReference type="EMBL" id="KAF9890539.1"/>
    </source>
</evidence>
<feature type="compositionally biased region" description="Basic and acidic residues" evidence="7">
    <location>
        <begin position="97"/>
        <end position="108"/>
    </location>
</feature>
<evidence type="ECO:0000256" key="2">
    <source>
        <dbReference type="ARBA" id="ARBA00022723"/>
    </source>
</evidence>
<name>A0AAD4CPW9_ASPNN</name>
<dbReference type="Pfam" id="PF00172">
    <property type="entry name" value="Zn_clus"/>
    <property type="match status" value="1"/>
</dbReference>
<dbReference type="InterPro" id="IPR007219">
    <property type="entry name" value="XnlR_reg_dom"/>
</dbReference>
<sequence>MDPTGQPRTRNRRVRYTAHACTECQRRKTKCNGEKPCMNCIASESACQYNKSLQRGRPRRHRTAQKNNISIVEHSESGVAVRLRQLEDEIRGLHETQRRLDLSTEKPRQASHHASFTPPGPLMEALLPKPTEGDASMNTEETCNISAPHTLPTCLQREKPEIHDDGASQRDIRTTQQNQISCRLRFNTELSSNLQLFFDEFGYWLPCTDMKDTWPRLLNVLQTSIPHPGGIYVPIHAQSQIPLLGLVCTIMAIAEFLKAKESTAQAPMDRPISRSTHTHDIWYAESMELIGQTHGDEPQVDSVRQYLLSAMYQLMLDHLHESSQAIACAVDLAYATNLNNESCWGVASEDDRFSRRMLWWTLYLFDRRVARKIGRPYYIQDRDISVNDFSSSLTSAGNLGPVNNVVTQLSDWCLVVYLQFHVEWSQLSTKVWDALYAMRTPSTGNESQIESLDAMVVRLRRNLPSDLIWDTGGLGEIPSENDDTPSWSPKSRLQLVIFTRINLLRLWIRRSSVASCTTGPNGYVAEADMAHNVQICQELVCSTIDSVVAYMQARLYRRPFATYATMSLTECLYHLLSLPSETLYSRNIQKAFASAQRCLLSMSRMGIKGAESPFSLQKGKGMRECHGLSSGAKRRVSGWLDFPLLDSSPPGGNIDTGQVTRSFPASSTSDSVWPLGFFDDSPSHSRLGDPWWAPDTAHDFTTDADAIS</sequence>
<dbReference type="EMBL" id="VCAU01000026">
    <property type="protein sequence ID" value="KAF9890539.1"/>
    <property type="molecule type" value="Genomic_DNA"/>
</dbReference>
<gene>
    <name evidence="9" type="ORF">FE257_005944</name>
</gene>
<keyword evidence="3" id="KW-0805">Transcription regulation</keyword>
<evidence type="ECO:0000259" key="8">
    <source>
        <dbReference type="PROSITE" id="PS50048"/>
    </source>
</evidence>
<proteinExistence type="predicted"/>
<evidence type="ECO:0000256" key="1">
    <source>
        <dbReference type="ARBA" id="ARBA00004123"/>
    </source>
</evidence>
<evidence type="ECO:0000256" key="6">
    <source>
        <dbReference type="ARBA" id="ARBA00023242"/>
    </source>
</evidence>
<dbReference type="CDD" id="cd00067">
    <property type="entry name" value="GAL4"/>
    <property type="match status" value="1"/>
</dbReference>
<dbReference type="GO" id="GO:0008270">
    <property type="term" value="F:zinc ion binding"/>
    <property type="evidence" value="ECO:0007669"/>
    <property type="project" value="InterPro"/>
</dbReference>
<dbReference type="AlphaFoldDB" id="A0AAD4CPW9"/>
<dbReference type="SMART" id="SM00906">
    <property type="entry name" value="Fungal_trans"/>
    <property type="match status" value="1"/>
</dbReference>
<feature type="domain" description="Zn(2)-C6 fungal-type" evidence="8">
    <location>
        <begin position="20"/>
        <end position="49"/>
    </location>
</feature>
<organism evidence="9 10">
    <name type="scientific">Aspergillus nanangensis</name>
    <dbReference type="NCBI Taxonomy" id="2582783"/>
    <lineage>
        <taxon>Eukaryota</taxon>
        <taxon>Fungi</taxon>
        <taxon>Dikarya</taxon>
        <taxon>Ascomycota</taxon>
        <taxon>Pezizomycotina</taxon>
        <taxon>Eurotiomycetes</taxon>
        <taxon>Eurotiomycetidae</taxon>
        <taxon>Eurotiales</taxon>
        <taxon>Aspergillaceae</taxon>
        <taxon>Aspergillus</taxon>
        <taxon>Aspergillus subgen. Circumdati</taxon>
    </lineage>
</organism>
<dbReference type="GO" id="GO:0009893">
    <property type="term" value="P:positive regulation of metabolic process"/>
    <property type="evidence" value="ECO:0007669"/>
    <property type="project" value="UniProtKB-ARBA"/>
</dbReference>
<keyword evidence="2" id="KW-0479">Metal-binding</keyword>
<dbReference type="PANTHER" id="PTHR46910:SF3">
    <property type="entry name" value="HALOTOLERANCE PROTEIN 9-RELATED"/>
    <property type="match status" value="1"/>
</dbReference>
<evidence type="ECO:0000256" key="7">
    <source>
        <dbReference type="SAM" id="MobiDB-lite"/>
    </source>
</evidence>
<reference evidence="9" key="1">
    <citation type="journal article" date="2019" name="Beilstein J. Org. Chem.">
        <title>Nanangenines: drimane sesquiterpenoids as the dominant metabolite cohort of a novel Australian fungus, Aspergillus nanangensis.</title>
        <authorList>
            <person name="Lacey H.J."/>
            <person name="Gilchrist C.L.M."/>
            <person name="Crombie A."/>
            <person name="Kalaitzis J.A."/>
            <person name="Vuong D."/>
            <person name="Rutledge P.J."/>
            <person name="Turner P."/>
            <person name="Pitt J.I."/>
            <person name="Lacey E."/>
            <person name="Chooi Y.H."/>
            <person name="Piggott A.M."/>
        </authorList>
    </citation>
    <scope>NUCLEOTIDE SEQUENCE</scope>
    <source>
        <strain evidence="9">MST-FP2251</strain>
    </source>
</reference>
<dbReference type="Gene3D" id="4.10.240.10">
    <property type="entry name" value="Zn(2)-C6 fungal-type DNA-binding domain"/>
    <property type="match status" value="1"/>
</dbReference>
<protein>
    <recommendedName>
        <fullName evidence="8">Zn(2)-C6 fungal-type domain-containing protein</fullName>
    </recommendedName>
</protein>
<evidence type="ECO:0000256" key="3">
    <source>
        <dbReference type="ARBA" id="ARBA00023015"/>
    </source>
</evidence>
<evidence type="ECO:0000313" key="10">
    <source>
        <dbReference type="Proteomes" id="UP001194746"/>
    </source>
</evidence>
<keyword evidence="6" id="KW-0539">Nucleus</keyword>
<feature type="region of interest" description="Disordered" evidence="7">
    <location>
        <begin position="97"/>
        <end position="122"/>
    </location>
</feature>
<dbReference type="CDD" id="cd12148">
    <property type="entry name" value="fungal_TF_MHR"/>
    <property type="match status" value="1"/>
</dbReference>
<dbReference type="Proteomes" id="UP001194746">
    <property type="component" value="Unassembled WGS sequence"/>
</dbReference>
<dbReference type="GO" id="GO:0000981">
    <property type="term" value="F:DNA-binding transcription factor activity, RNA polymerase II-specific"/>
    <property type="evidence" value="ECO:0007669"/>
    <property type="project" value="InterPro"/>
</dbReference>
<dbReference type="SUPFAM" id="SSF57701">
    <property type="entry name" value="Zn2/Cys6 DNA-binding domain"/>
    <property type="match status" value="1"/>
</dbReference>
<comment type="caution">
    <text evidence="9">The sequence shown here is derived from an EMBL/GenBank/DDBJ whole genome shotgun (WGS) entry which is preliminary data.</text>
</comment>
<dbReference type="GO" id="GO:0006351">
    <property type="term" value="P:DNA-templated transcription"/>
    <property type="evidence" value="ECO:0007669"/>
    <property type="project" value="InterPro"/>
</dbReference>
<dbReference type="InterPro" id="IPR036864">
    <property type="entry name" value="Zn2-C6_fun-type_DNA-bd_sf"/>
</dbReference>
<dbReference type="Pfam" id="PF04082">
    <property type="entry name" value="Fungal_trans"/>
    <property type="match status" value="1"/>
</dbReference>
<evidence type="ECO:0000256" key="4">
    <source>
        <dbReference type="ARBA" id="ARBA00023125"/>
    </source>
</evidence>
<reference evidence="9" key="2">
    <citation type="submission" date="2020-02" db="EMBL/GenBank/DDBJ databases">
        <authorList>
            <person name="Gilchrist C.L.M."/>
            <person name="Chooi Y.-H."/>
        </authorList>
    </citation>
    <scope>NUCLEOTIDE SEQUENCE</scope>
    <source>
        <strain evidence="9">MST-FP2251</strain>
    </source>
</reference>
<dbReference type="GO" id="GO:0003677">
    <property type="term" value="F:DNA binding"/>
    <property type="evidence" value="ECO:0007669"/>
    <property type="project" value="UniProtKB-KW"/>
</dbReference>
<dbReference type="PANTHER" id="PTHR46910">
    <property type="entry name" value="TRANSCRIPTION FACTOR PDR1"/>
    <property type="match status" value="1"/>
</dbReference>
<accession>A0AAD4CPW9</accession>
<comment type="subcellular location">
    <subcellularLocation>
        <location evidence="1">Nucleus</location>
    </subcellularLocation>
</comment>
<keyword evidence="4" id="KW-0238">DNA-binding</keyword>
<keyword evidence="5" id="KW-0804">Transcription</keyword>
<dbReference type="InterPro" id="IPR050987">
    <property type="entry name" value="AtrR-like"/>
</dbReference>
<dbReference type="SMART" id="SM00066">
    <property type="entry name" value="GAL4"/>
    <property type="match status" value="1"/>
</dbReference>
<dbReference type="InterPro" id="IPR001138">
    <property type="entry name" value="Zn2Cys6_DnaBD"/>
</dbReference>
<dbReference type="PROSITE" id="PS50048">
    <property type="entry name" value="ZN2_CY6_FUNGAL_2"/>
    <property type="match status" value="1"/>
</dbReference>
<keyword evidence="10" id="KW-1185">Reference proteome</keyword>
<evidence type="ECO:0000256" key="5">
    <source>
        <dbReference type="ARBA" id="ARBA00023163"/>
    </source>
</evidence>